<comment type="caution">
    <text evidence="1">The sequence shown here is derived from an EMBL/GenBank/DDBJ whole genome shotgun (WGS) entry which is preliminary data.</text>
</comment>
<dbReference type="Proteomes" id="UP000234639">
    <property type="component" value="Unassembled WGS sequence"/>
</dbReference>
<proteinExistence type="predicted"/>
<name>A0A2I1N8A4_9BACT</name>
<dbReference type="EMBL" id="PKHU01000019">
    <property type="protein sequence ID" value="PKZ28613.1"/>
    <property type="molecule type" value="Genomic_DNA"/>
</dbReference>
<organism evidence="1 2">
    <name type="scientific">Campylobacter ureolyticus</name>
    <dbReference type="NCBI Taxonomy" id="827"/>
    <lineage>
        <taxon>Bacteria</taxon>
        <taxon>Pseudomonadati</taxon>
        <taxon>Campylobacterota</taxon>
        <taxon>Epsilonproteobacteria</taxon>
        <taxon>Campylobacterales</taxon>
        <taxon>Campylobacteraceae</taxon>
        <taxon>Campylobacter</taxon>
    </lineage>
</organism>
<evidence type="ECO:0000313" key="2">
    <source>
        <dbReference type="Proteomes" id="UP000234639"/>
    </source>
</evidence>
<evidence type="ECO:0000313" key="1">
    <source>
        <dbReference type="EMBL" id="PKZ28613.1"/>
    </source>
</evidence>
<protein>
    <submittedName>
        <fullName evidence="1">Uncharacterized protein</fullName>
    </submittedName>
</protein>
<dbReference type="AlphaFoldDB" id="A0A2I1N8A4"/>
<reference evidence="1 2" key="1">
    <citation type="submission" date="2017-12" db="EMBL/GenBank/DDBJ databases">
        <title>Phylogenetic diversity of female urinary microbiome.</title>
        <authorList>
            <person name="Thomas-White K."/>
            <person name="Wolfe A.J."/>
        </authorList>
    </citation>
    <scope>NUCLEOTIDE SEQUENCE [LARGE SCALE GENOMIC DNA]</scope>
    <source>
        <strain evidence="1 2">UMB0112</strain>
    </source>
</reference>
<dbReference type="RefSeq" id="WP_101637730.1">
    <property type="nucleotide sequence ID" value="NZ_PKHU01000019.1"/>
</dbReference>
<accession>A0A2I1N8A4</accession>
<sequence length="396" mass="45097">MYVEGTCTGMFELLEVIKQTAISAGWKLNKEKEHKLNEIPKNLKGCLFEGDKALIDDDASTNGGKYYITMPRAVSIAGIEIDGIRDEDSFAVYGVLENNTEVLIKGGIKQSCEISDENKYHRFFVREEGDIRNWTKKAKIYFKSDELQSKELYFFSTGSSGMEQIYVNLRVFLSLSDITNLELAVTSGYSDLVEFEDQLGYSLPAILSGHDKKIKYFINIDKNRFIITTGIYEPEDKYQKKPVYQIAHAGKIRIYGGEWALGSTFAFFGSSFDENKRFSDIDKGMIETPKVLFNSKIIDVNTNISNWNKNTLDIEPYPNGDLFCIAIYLYEENSREDGKYRYFNGELYGEFDGIVKLASSAGINSEDTITLDNKEWVVLQDGANNETYNMFAIRKD</sequence>
<gene>
    <name evidence="1" type="ORF">CYJ41_08165</name>
</gene>